<dbReference type="PROSITE" id="PS51186">
    <property type="entry name" value="GNAT"/>
    <property type="match status" value="1"/>
</dbReference>
<evidence type="ECO:0000256" key="1">
    <source>
        <dbReference type="SAM" id="MobiDB-lite"/>
    </source>
</evidence>
<gene>
    <name evidence="3" type="ORF">RM574_24645</name>
</gene>
<dbReference type="Gene3D" id="3.40.630.30">
    <property type="match status" value="1"/>
</dbReference>
<proteinExistence type="predicted"/>
<keyword evidence="3" id="KW-0808">Transferase</keyword>
<dbReference type="InterPro" id="IPR016181">
    <property type="entry name" value="Acyl_CoA_acyltransferase"/>
</dbReference>
<reference evidence="4" key="1">
    <citation type="submission" date="2023-07" db="EMBL/GenBank/DDBJ databases">
        <title>30 novel species of actinomycetes from the DSMZ collection.</title>
        <authorList>
            <person name="Nouioui I."/>
        </authorList>
    </citation>
    <scope>NUCLEOTIDE SEQUENCE [LARGE SCALE GENOMIC DNA]</scope>
    <source>
        <strain evidence="4">DSM 41982</strain>
    </source>
</reference>
<name>A0ABD5EB52_9ACTN</name>
<dbReference type="Pfam" id="PF00583">
    <property type="entry name" value="Acetyltransf_1"/>
    <property type="match status" value="1"/>
</dbReference>
<protein>
    <submittedName>
        <fullName evidence="3">GNAT family N-acetyltransferase</fullName>
        <ecNumber evidence="3">2.3.1.-</ecNumber>
    </submittedName>
</protein>
<dbReference type="AlphaFoldDB" id="A0ABD5EB52"/>
<dbReference type="RefSeq" id="WP_007825353.1">
    <property type="nucleotide sequence ID" value="NZ_JAVRER010000051.1"/>
</dbReference>
<accession>A0ABD5EB52</accession>
<dbReference type="SUPFAM" id="SSF55729">
    <property type="entry name" value="Acyl-CoA N-acyltransferases (Nat)"/>
    <property type="match status" value="1"/>
</dbReference>
<keyword evidence="3" id="KW-0012">Acyltransferase</keyword>
<feature type="domain" description="N-acetyltransferase" evidence="2">
    <location>
        <begin position="109"/>
        <end position="243"/>
    </location>
</feature>
<dbReference type="EMBL" id="JAVRER010000051">
    <property type="protein sequence ID" value="MDT0418671.1"/>
    <property type="molecule type" value="Genomic_DNA"/>
</dbReference>
<comment type="caution">
    <text evidence="3">The sequence shown here is derived from an EMBL/GenBank/DDBJ whole genome shotgun (WGS) entry which is preliminary data.</text>
</comment>
<dbReference type="EC" id="2.3.1.-" evidence="3"/>
<feature type="region of interest" description="Disordered" evidence="1">
    <location>
        <begin position="1"/>
        <end position="24"/>
    </location>
</feature>
<feature type="compositionally biased region" description="Low complexity" evidence="1">
    <location>
        <begin position="1"/>
        <end position="13"/>
    </location>
</feature>
<sequence length="243" mass="25686">MTSTSTAGHVRAAGHGGGAEAGGPTGEAYVREWVHGWVVSRAAAPPEPRPWGWWVTVGLPQHVGRYVFGGIGEGVREEDVRAVTAAPAGRGTQLKIVADPARVTPWFAPGWECFDGDDWFMARDLGPADTAPGSVPDGYRLASWTRADVTRVVLTTATGDFAAHGQVGVCGPSAAVDQIETAEAHQRRGLGAYVMRHLHAAARAAGAERAVLACTPAGRKLYTTVGWHDVSPFTHARYVGTRD</sequence>
<organism evidence="3 4">
    <name type="scientific">Streptomyces evansiae</name>
    <dbReference type="NCBI Taxonomy" id="3075535"/>
    <lineage>
        <taxon>Bacteria</taxon>
        <taxon>Bacillati</taxon>
        <taxon>Actinomycetota</taxon>
        <taxon>Actinomycetes</taxon>
        <taxon>Kitasatosporales</taxon>
        <taxon>Streptomycetaceae</taxon>
        <taxon>Streptomyces</taxon>
    </lineage>
</organism>
<feature type="compositionally biased region" description="Gly residues" evidence="1">
    <location>
        <begin position="14"/>
        <end position="24"/>
    </location>
</feature>
<dbReference type="Proteomes" id="UP001183607">
    <property type="component" value="Unassembled WGS sequence"/>
</dbReference>
<evidence type="ECO:0000313" key="4">
    <source>
        <dbReference type="Proteomes" id="UP001183607"/>
    </source>
</evidence>
<dbReference type="GO" id="GO:0016746">
    <property type="term" value="F:acyltransferase activity"/>
    <property type="evidence" value="ECO:0007669"/>
    <property type="project" value="UniProtKB-KW"/>
</dbReference>
<evidence type="ECO:0000259" key="2">
    <source>
        <dbReference type="PROSITE" id="PS51186"/>
    </source>
</evidence>
<evidence type="ECO:0000313" key="3">
    <source>
        <dbReference type="EMBL" id="MDT0418671.1"/>
    </source>
</evidence>
<dbReference type="InterPro" id="IPR000182">
    <property type="entry name" value="GNAT_dom"/>
</dbReference>